<keyword evidence="3" id="KW-1185">Reference proteome</keyword>
<reference evidence="2 3" key="1">
    <citation type="submission" date="2013-11" db="EMBL/GenBank/DDBJ databases">
        <title>Opisthorchis viverrini - life in the bile duct.</title>
        <authorList>
            <person name="Young N.D."/>
            <person name="Nagarajan N."/>
            <person name="Lin S.J."/>
            <person name="Korhonen P.K."/>
            <person name="Jex A.R."/>
            <person name="Hall R.S."/>
            <person name="Safavi-Hemami H."/>
            <person name="Kaewkong W."/>
            <person name="Bertrand D."/>
            <person name="Gao S."/>
            <person name="Seet Q."/>
            <person name="Wongkham S."/>
            <person name="Teh B.T."/>
            <person name="Wongkham C."/>
            <person name="Intapan P.M."/>
            <person name="Maleewong W."/>
            <person name="Yang X."/>
            <person name="Hu M."/>
            <person name="Wang Z."/>
            <person name="Hofmann A."/>
            <person name="Sternberg P.W."/>
            <person name="Tan P."/>
            <person name="Wang J."/>
            <person name="Gasser R.B."/>
        </authorList>
    </citation>
    <scope>NUCLEOTIDE SEQUENCE [LARGE SCALE GENOMIC DNA]</scope>
</reference>
<gene>
    <name evidence="2" type="ORF">T265_10672</name>
</gene>
<dbReference type="RefSeq" id="XP_009175389.1">
    <property type="nucleotide sequence ID" value="XM_009177125.1"/>
</dbReference>
<feature type="region of interest" description="Disordered" evidence="1">
    <location>
        <begin position="1"/>
        <end position="33"/>
    </location>
</feature>
<evidence type="ECO:0000313" key="3">
    <source>
        <dbReference type="Proteomes" id="UP000054324"/>
    </source>
</evidence>
<dbReference type="KEGG" id="ovi:T265_10672"/>
<dbReference type="AlphaFoldDB" id="A0A075A0B4"/>
<dbReference type="GeneID" id="20324840"/>
<accession>A0A075A0B4</accession>
<name>A0A075A0B4_OPIVI</name>
<proteinExistence type="predicted"/>
<dbReference type="Proteomes" id="UP000054324">
    <property type="component" value="Unassembled WGS sequence"/>
</dbReference>
<protein>
    <submittedName>
        <fullName evidence="2">Uncharacterized protein</fullName>
    </submittedName>
</protein>
<dbReference type="CTD" id="20324840"/>
<dbReference type="EMBL" id="KL597014">
    <property type="protein sequence ID" value="KER20864.1"/>
    <property type="molecule type" value="Genomic_DNA"/>
</dbReference>
<sequence>MPSKGNTGVGKLLGCLSPDRSSQDPGSGFEPGDLQLRLVDNERDVVVRFHLRVLESQLSAFPTHLDNELRYPHLATCDLFSVDNLSGDFLVEMTQSTSAMTAPNH</sequence>
<evidence type="ECO:0000256" key="1">
    <source>
        <dbReference type="SAM" id="MobiDB-lite"/>
    </source>
</evidence>
<organism evidence="2 3">
    <name type="scientific">Opisthorchis viverrini</name>
    <name type="common">Southeast Asian liver fluke</name>
    <dbReference type="NCBI Taxonomy" id="6198"/>
    <lineage>
        <taxon>Eukaryota</taxon>
        <taxon>Metazoa</taxon>
        <taxon>Spiralia</taxon>
        <taxon>Lophotrochozoa</taxon>
        <taxon>Platyhelminthes</taxon>
        <taxon>Trematoda</taxon>
        <taxon>Digenea</taxon>
        <taxon>Opisthorchiida</taxon>
        <taxon>Opisthorchiata</taxon>
        <taxon>Opisthorchiidae</taxon>
        <taxon>Opisthorchis</taxon>
    </lineage>
</organism>
<evidence type="ECO:0000313" key="2">
    <source>
        <dbReference type="EMBL" id="KER20864.1"/>
    </source>
</evidence>